<dbReference type="AlphaFoldDB" id="A0A836EZH8"/>
<accession>A0A836EZH8</accession>
<gene>
    <name evidence="3" type="primary">Gtf2ird2_1</name>
    <name evidence="3" type="ORF">G6Z78_0013138</name>
</gene>
<feature type="transmembrane region" description="Helical" evidence="2">
    <location>
        <begin position="124"/>
        <end position="141"/>
    </location>
</feature>
<comment type="caution">
    <text evidence="3">The sequence shown here is derived from an EMBL/GenBank/DDBJ whole genome shotgun (WGS) entry which is preliminary data.</text>
</comment>
<keyword evidence="2" id="KW-1133">Transmembrane helix</keyword>
<keyword evidence="2" id="KW-0812">Transmembrane</keyword>
<sequence>MCDDPNTYTKIIKNPINILIKKVLLSLWKNKNYISNSMYKKYYVVKVTYLVHMLSKVHRPNYPFRIIRWLAQKLRGIWLKTNYSLISLDVISLFTNIPLDLVIESVTNRWNYIKKSTTIPEKKFLIALELVLNLMYFHFLIAQNSKLFIEGVFVKNCIVEAVKAFGNSLTLEEAMNIRLSARTITSRIDDISYSIRDKLSTGLDTFLTVETLKKFDIDFSKCSSITTDSAKAMIDLKKGFAGQLKQRNLNIPIIHCILHQEALAGKVVKLSTAMEITKIINEIKGGHKFLTNQKFKLFLEEHKAVYTDVSLYCPIHWLSALEDVTELAFITDISNQVRLLNLKLQRTNQNISQLVRHIDSFRRKFQILKSHLRGEIPVKKFFFAFLFFS</sequence>
<dbReference type="EMBL" id="JAANIA010000361">
    <property type="protein sequence ID" value="KAG5324769.1"/>
    <property type="molecule type" value="Genomic_DNA"/>
</dbReference>
<name>A0A836EZH8_9HYME</name>
<evidence type="ECO:0000313" key="4">
    <source>
        <dbReference type="Proteomes" id="UP000668214"/>
    </source>
</evidence>
<organism evidence="3 4">
    <name type="scientific">Pseudoatta argentina</name>
    <dbReference type="NCBI Taxonomy" id="621737"/>
    <lineage>
        <taxon>Eukaryota</taxon>
        <taxon>Metazoa</taxon>
        <taxon>Ecdysozoa</taxon>
        <taxon>Arthropoda</taxon>
        <taxon>Hexapoda</taxon>
        <taxon>Insecta</taxon>
        <taxon>Pterygota</taxon>
        <taxon>Neoptera</taxon>
        <taxon>Endopterygota</taxon>
        <taxon>Hymenoptera</taxon>
        <taxon>Apocrita</taxon>
        <taxon>Aculeata</taxon>
        <taxon>Formicoidea</taxon>
        <taxon>Formicidae</taxon>
        <taxon>Myrmicinae</taxon>
        <taxon>Pseudoatta</taxon>
    </lineage>
</organism>
<evidence type="ECO:0000256" key="2">
    <source>
        <dbReference type="SAM" id="Phobius"/>
    </source>
</evidence>
<protein>
    <submittedName>
        <fullName evidence="3">GTD2A protein</fullName>
    </submittedName>
</protein>
<keyword evidence="4" id="KW-1185">Reference proteome</keyword>
<keyword evidence="1" id="KW-0175">Coiled coil</keyword>
<feature type="coiled-coil region" evidence="1">
    <location>
        <begin position="330"/>
        <end position="364"/>
    </location>
</feature>
<feature type="non-terminal residue" evidence="3">
    <location>
        <position position="389"/>
    </location>
</feature>
<evidence type="ECO:0000256" key="1">
    <source>
        <dbReference type="SAM" id="Coils"/>
    </source>
</evidence>
<dbReference type="PANTHER" id="PTHR45913">
    <property type="entry name" value="EPM2A-INTERACTING PROTEIN 1"/>
    <property type="match status" value="1"/>
</dbReference>
<keyword evidence="2" id="KW-0472">Membrane</keyword>
<feature type="non-terminal residue" evidence="3">
    <location>
        <position position="1"/>
    </location>
</feature>
<dbReference type="Proteomes" id="UP000668214">
    <property type="component" value="Unassembled WGS sequence"/>
</dbReference>
<evidence type="ECO:0000313" key="3">
    <source>
        <dbReference type="EMBL" id="KAG5324769.1"/>
    </source>
</evidence>
<reference evidence="3" key="1">
    <citation type="submission" date="2020-02" db="EMBL/GenBank/DDBJ databases">
        <title>Relaxed selection underlies rapid genomic changes in the transitions from sociality to social parasitism in ants.</title>
        <authorList>
            <person name="Bi X."/>
        </authorList>
    </citation>
    <scope>NUCLEOTIDE SEQUENCE</scope>
    <source>
        <strain evidence="3">BGI-DK2014c</strain>
        <tissue evidence="3">Whole body</tissue>
    </source>
</reference>
<proteinExistence type="predicted"/>
<dbReference type="PANTHER" id="PTHR45913:SF20">
    <property type="entry name" value="GENERAL TRANSCRIPTION FACTOR II-I REPEAT DOMAIN-CONTAINING PROTEIN 2"/>
    <property type="match status" value="1"/>
</dbReference>